<dbReference type="Proteomes" id="UP000319804">
    <property type="component" value="Unassembled WGS sequence"/>
</dbReference>
<dbReference type="InterPro" id="IPR027417">
    <property type="entry name" value="P-loop_NTPase"/>
</dbReference>
<organism evidence="5 6">
    <name type="scientific">Microbacterium lacticum</name>
    <dbReference type="NCBI Taxonomy" id="33885"/>
    <lineage>
        <taxon>Bacteria</taxon>
        <taxon>Bacillati</taxon>
        <taxon>Actinomycetota</taxon>
        <taxon>Actinomycetes</taxon>
        <taxon>Micrococcales</taxon>
        <taxon>Microbacteriaceae</taxon>
        <taxon>Microbacterium</taxon>
    </lineage>
</organism>
<dbReference type="InterPro" id="IPR015854">
    <property type="entry name" value="ABC_transpr_LolD-like"/>
</dbReference>
<dbReference type="InterPro" id="IPR003593">
    <property type="entry name" value="AAA+_ATPase"/>
</dbReference>
<dbReference type="AlphaFoldDB" id="A0A4Y3UJF1"/>
<dbReference type="SMART" id="SM00382">
    <property type="entry name" value="AAA"/>
    <property type="match status" value="1"/>
</dbReference>
<sequence>MITLDDVTLTFPDGDSRITAVDHVSLSVAAGRVTGITGPSGSGKSSLLAVAATLIHPDSGSVRIGGIEAATLSRGEATALRRERIGIVFQQSNLLPSLTAREQLLVMGELGGSAAGRRAAIRERADELLDAVGLAAHAGKRPAQLSGGQRQRVAIARALVHGPDVLLVDEPTSALDQERGADIMDLIARLTHERGTATMLVTHDLVHRESLDDLVTVVDGAITAPAAPRHPTDAVAVG</sequence>
<proteinExistence type="predicted"/>
<dbReference type="InterPro" id="IPR017911">
    <property type="entry name" value="MacB-like_ATP-bd"/>
</dbReference>
<dbReference type="GO" id="GO:0005524">
    <property type="term" value="F:ATP binding"/>
    <property type="evidence" value="ECO:0007669"/>
    <property type="project" value="UniProtKB-KW"/>
</dbReference>
<dbReference type="RefSeq" id="WP_141379342.1">
    <property type="nucleotide sequence ID" value="NZ_BJNA01000005.1"/>
</dbReference>
<accession>A0A4Y3UJF1</accession>
<dbReference type="Pfam" id="PF00005">
    <property type="entry name" value="ABC_tran"/>
    <property type="match status" value="1"/>
</dbReference>
<evidence type="ECO:0000256" key="3">
    <source>
        <dbReference type="ARBA" id="ARBA00022840"/>
    </source>
</evidence>
<evidence type="ECO:0000256" key="1">
    <source>
        <dbReference type="ARBA" id="ARBA00022448"/>
    </source>
</evidence>
<dbReference type="GO" id="GO:0022857">
    <property type="term" value="F:transmembrane transporter activity"/>
    <property type="evidence" value="ECO:0007669"/>
    <property type="project" value="TreeGrafter"/>
</dbReference>
<dbReference type="Gene3D" id="3.40.50.300">
    <property type="entry name" value="P-loop containing nucleotide triphosphate hydrolases"/>
    <property type="match status" value="1"/>
</dbReference>
<reference evidence="5 6" key="1">
    <citation type="submission" date="2019-06" db="EMBL/GenBank/DDBJ databases">
        <title>Sequencing the genomes of 1000 actinobacteria strains.</title>
        <authorList>
            <person name="Klenk H.-P."/>
        </authorList>
    </citation>
    <scope>NUCLEOTIDE SEQUENCE [LARGE SCALE GENOMIC DNA]</scope>
    <source>
        <strain evidence="5 6">DSM 20427</strain>
    </source>
</reference>
<evidence type="ECO:0000313" key="6">
    <source>
        <dbReference type="Proteomes" id="UP000319804"/>
    </source>
</evidence>
<dbReference type="GO" id="GO:0005886">
    <property type="term" value="C:plasma membrane"/>
    <property type="evidence" value="ECO:0007669"/>
    <property type="project" value="TreeGrafter"/>
</dbReference>
<keyword evidence="1" id="KW-0813">Transport</keyword>
<dbReference type="EMBL" id="VFPS01000003">
    <property type="protein sequence ID" value="TQM97823.1"/>
    <property type="molecule type" value="Genomic_DNA"/>
</dbReference>
<name>A0A4Y3UJF1_9MICO</name>
<dbReference type="InterPro" id="IPR003439">
    <property type="entry name" value="ABC_transporter-like_ATP-bd"/>
</dbReference>
<keyword evidence="6" id="KW-1185">Reference proteome</keyword>
<keyword evidence="2" id="KW-0547">Nucleotide-binding</keyword>
<dbReference type="CDD" id="cd03255">
    <property type="entry name" value="ABC_MJ0796_LolCDE_FtsE"/>
    <property type="match status" value="1"/>
</dbReference>
<protein>
    <submittedName>
        <fullName evidence="5">Putative ABC transport system ATP-binding protein</fullName>
    </submittedName>
</protein>
<feature type="domain" description="ABC transporter" evidence="4">
    <location>
        <begin position="2"/>
        <end position="237"/>
    </location>
</feature>
<evidence type="ECO:0000313" key="5">
    <source>
        <dbReference type="EMBL" id="TQM97823.1"/>
    </source>
</evidence>
<dbReference type="PANTHER" id="PTHR24220">
    <property type="entry name" value="IMPORT ATP-BINDING PROTEIN"/>
    <property type="match status" value="1"/>
</dbReference>
<dbReference type="PROSITE" id="PS00211">
    <property type="entry name" value="ABC_TRANSPORTER_1"/>
    <property type="match status" value="1"/>
</dbReference>
<evidence type="ECO:0000256" key="2">
    <source>
        <dbReference type="ARBA" id="ARBA00022741"/>
    </source>
</evidence>
<dbReference type="InterPro" id="IPR017871">
    <property type="entry name" value="ABC_transporter-like_CS"/>
</dbReference>
<dbReference type="PANTHER" id="PTHR24220:SF685">
    <property type="entry name" value="ABC TRANSPORTER RELATED"/>
    <property type="match status" value="1"/>
</dbReference>
<comment type="caution">
    <text evidence="5">The sequence shown here is derived from an EMBL/GenBank/DDBJ whole genome shotgun (WGS) entry which is preliminary data.</text>
</comment>
<dbReference type="GO" id="GO:0016887">
    <property type="term" value="F:ATP hydrolysis activity"/>
    <property type="evidence" value="ECO:0007669"/>
    <property type="project" value="InterPro"/>
</dbReference>
<dbReference type="OrthoDB" id="9802264at2"/>
<dbReference type="SUPFAM" id="SSF52540">
    <property type="entry name" value="P-loop containing nucleoside triphosphate hydrolases"/>
    <property type="match status" value="1"/>
</dbReference>
<dbReference type="PROSITE" id="PS50893">
    <property type="entry name" value="ABC_TRANSPORTER_2"/>
    <property type="match status" value="1"/>
</dbReference>
<gene>
    <name evidence="5" type="ORF">FHX68_1820</name>
</gene>
<evidence type="ECO:0000259" key="4">
    <source>
        <dbReference type="PROSITE" id="PS50893"/>
    </source>
</evidence>
<keyword evidence="3 5" id="KW-0067">ATP-binding</keyword>